<accession>A0ABP7TPE7</accession>
<protein>
    <submittedName>
        <fullName evidence="1">Uncharacterized protein</fullName>
    </submittedName>
</protein>
<organism evidence="1 2">
    <name type="scientific">Actimicrobium antarcticum</name>
    <dbReference type="NCBI Taxonomy" id="1051899"/>
    <lineage>
        <taxon>Bacteria</taxon>
        <taxon>Pseudomonadati</taxon>
        <taxon>Pseudomonadota</taxon>
        <taxon>Betaproteobacteria</taxon>
        <taxon>Burkholderiales</taxon>
        <taxon>Oxalobacteraceae</taxon>
        <taxon>Actimicrobium</taxon>
    </lineage>
</organism>
<comment type="caution">
    <text evidence="1">The sequence shown here is derived from an EMBL/GenBank/DDBJ whole genome shotgun (WGS) entry which is preliminary data.</text>
</comment>
<evidence type="ECO:0000313" key="1">
    <source>
        <dbReference type="EMBL" id="GAA4028532.1"/>
    </source>
</evidence>
<reference evidence="2" key="1">
    <citation type="journal article" date="2019" name="Int. J. Syst. Evol. Microbiol.">
        <title>The Global Catalogue of Microorganisms (GCM) 10K type strain sequencing project: providing services to taxonomists for standard genome sequencing and annotation.</title>
        <authorList>
            <consortium name="The Broad Institute Genomics Platform"/>
            <consortium name="The Broad Institute Genome Sequencing Center for Infectious Disease"/>
            <person name="Wu L."/>
            <person name="Ma J."/>
        </authorList>
    </citation>
    <scope>NUCLEOTIDE SEQUENCE [LARGE SCALE GENOMIC DNA]</scope>
    <source>
        <strain evidence="2">JCM 16673</strain>
    </source>
</reference>
<gene>
    <name evidence="1" type="ORF">GCM10022212_28380</name>
</gene>
<sequence length="58" mass="6358">MPKCAAGLIAECIGDLGQTEMTIENRMESIRIDGTDHIHLLLPVAVDQALQANVFEHQ</sequence>
<dbReference type="Proteomes" id="UP001501353">
    <property type="component" value="Unassembled WGS sequence"/>
</dbReference>
<dbReference type="RefSeq" id="WP_425547980.1">
    <property type="nucleotide sequence ID" value="NZ_BAAAZE010000011.1"/>
</dbReference>
<dbReference type="EMBL" id="BAAAZE010000011">
    <property type="protein sequence ID" value="GAA4028532.1"/>
    <property type="molecule type" value="Genomic_DNA"/>
</dbReference>
<name>A0ABP7TPE7_9BURK</name>
<keyword evidence="2" id="KW-1185">Reference proteome</keyword>
<proteinExistence type="predicted"/>
<evidence type="ECO:0000313" key="2">
    <source>
        <dbReference type="Proteomes" id="UP001501353"/>
    </source>
</evidence>